<organism evidence="3 4">
    <name type="scientific">Lolium multiflorum</name>
    <name type="common">Italian ryegrass</name>
    <name type="synonym">Lolium perenne subsp. multiflorum</name>
    <dbReference type="NCBI Taxonomy" id="4521"/>
    <lineage>
        <taxon>Eukaryota</taxon>
        <taxon>Viridiplantae</taxon>
        <taxon>Streptophyta</taxon>
        <taxon>Embryophyta</taxon>
        <taxon>Tracheophyta</taxon>
        <taxon>Spermatophyta</taxon>
        <taxon>Magnoliopsida</taxon>
        <taxon>Liliopsida</taxon>
        <taxon>Poales</taxon>
        <taxon>Poaceae</taxon>
        <taxon>BOP clade</taxon>
        <taxon>Pooideae</taxon>
        <taxon>Poodae</taxon>
        <taxon>Poeae</taxon>
        <taxon>Poeae Chloroplast Group 2 (Poeae type)</taxon>
        <taxon>Loliodinae</taxon>
        <taxon>Loliinae</taxon>
        <taxon>Lolium</taxon>
    </lineage>
</organism>
<dbReference type="SMART" id="SM00256">
    <property type="entry name" value="FBOX"/>
    <property type="match status" value="1"/>
</dbReference>
<evidence type="ECO:0000259" key="2">
    <source>
        <dbReference type="SMART" id="SM00256"/>
    </source>
</evidence>
<comment type="caution">
    <text evidence="3">The sequence shown here is derived from an EMBL/GenBank/DDBJ whole genome shotgun (WGS) entry which is preliminary data.</text>
</comment>
<keyword evidence="4" id="KW-1185">Reference proteome</keyword>
<dbReference type="InterPro" id="IPR056594">
    <property type="entry name" value="AT5G49610-like_b-prop"/>
</dbReference>
<dbReference type="InterPro" id="IPR036047">
    <property type="entry name" value="F-box-like_dom_sf"/>
</dbReference>
<evidence type="ECO:0000313" key="3">
    <source>
        <dbReference type="EMBL" id="KAK1662289.1"/>
    </source>
</evidence>
<dbReference type="EMBL" id="JAUUTY010000003">
    <property type="protein sequence ID" value="KAK1662289.1"/>
    <property type="molecule type" value="Genomic_DNA"/>
</dbReference>
<dbReference type="Gene3D" id="1.20.1280.50">
    <property type="match status" value="1"/>
</dbReference>
<dbReference type="SUPFAM" id="SSF81383">
    <property type="entry name" value="F-box domain"/>
    <property type="match status" value="1"/>
</dbReference>
<evidence type="ECO:0000256" key="1">
    <source>
        <dbReference type="SAM" id="MobiDB-lite"/>
    </source>
</evidence>
<dbReference type="PANTHER" id="PTHR34591:SF13">
    <property type="entry name" value="OS03G0669900 PROTEIN"/>
    <property type="match status" value="1"/>
</dbReference>
<reference evidence="3" key="1">
    <citation type="submission" date="2023-07" db="EMBL/GenBank/DDBJ databases">
        <title>A chromosome-level genome assembly of Lolium multiflorum.</title>
        <authorList>
            <person name="Chen Y."/>
            <person name="Copetti D."/>
            <person name="Kolliker R."/>
            <person name="Studer B."/>
        </authorList>
    </citation>
    <scope>NUCLEOTIDE SEQUENCE</scope>
    <source>
        <strain evidence="3">02402/16</strain>
        <tissue evidence="3">Leaf</tissue>
    </source>
</reference>
<name>A0AAD8WHA0_LOLMU</name>
<feature type="compositionally biased region" description="Low complexity" evidence="1">
    <location>
        <begin position="12"/>
        <end position="29"/>
    </location>
</feature>
<dbReference type="PANTHER" id="PTHR34591">
    <property type="entry name" value="OS03G0653100 PROTEIN-RELATED"/>
    <property type="match status" value="1"/>
</dbReference>
<feature type="domain" description="F-box" evidence="2">
    <location>
        <begin position="39"/>
        <end position="79"/>
    </location>
</feature>
<dbReference type="AlphaFoldDB" id="A0AAD8WHA0"/>
<accession>A0AAD8WHA0</accession>
<sequence length="545" mass="61179">MDSDDGPSLNSPDAAAPPGGGEQQQQQGQEDGEQPPPSLPDDALANIFSRLAPRCVAASRCVCRPWCAAIDARRLLRADLLPLTLRGIFLHFDMHKFPAFFSRPAPPGGAPALTGKLSFLPYASPAACAWRVGETYRTREKYAIKDHCNGLLLIDTYVVNPATRRWDALPPGPPGRVQFLISTDQHLLQDATPVPESINTYLLFDPTVSPHYQVLRICSLSRMGSMDDLGYDDAQCPASSCTLNVLSSKTGCWEERRFVREGDTAGTVAEVQARPRSGAVYSRGALYVHCESHFVLRISLSSNTYRVIKPPPGYDDNRYPHPYLQRSQNGVYFLSLDNYLLRVWILTESSSCGQLEWVLKHDIDLEPVFARWCPPQPRAPWMLKGINHNPFCIHFPEPGKDDMVQDKFEWISDSDDVLENGDDDDVVVPNEGAIEECSSEDNKKAILQEKFESNSSDDLSEECCWNEEVCELDMLGLHPFKEVLFLSDLASKGLAYHLNTSKIEWLGAIYPEKYHRSGGYRDEVDRVKYAFAYTPCWMEEFPTNS</sequence>
<evidence type="ECO:0000313" key="4">
    <source>
        <dbReference type="Proteomes" id="UP001231189"/>
    </source>
</evidence>
<dbReference type="Pfam" id="PF00646">
    <property type="entry name" value="F-box"/>
    <property type="match status" value="1"/>
</dbReference>
<dbReference type="InterPro" id="IPR001810">
    <property type="entry name" value="F-box_dom"/>
</dbReference>
<protein>
    <recommendedName>
        <fullName evidence="2">F-box domain-containing protein</fullName>
    </recommendedName>
</protein>
<dbReference type="Pfam" id="PF23635">
    <property type="entry name" value="Beta-prop_AT5G49610-like"/>
    <property type="match status" value="1"/>
</dbReference>
<gene>
    <name evidence="3" type="ORF">QYE76_050448</name>
</gene>
<dbReference type="Proteomes" id="UP001231189">
    <property type="component" value="Unassembled WGS sequence"/>
</dbReference>
<feature type="region of interest" description="Disordered" evidence="1">
    <location>
        <begin position="1"/>
        <end position="43"/>
    </location>
</feature>
<proteinExistence type="predicted"/>